<dbReference type="InterPro" id="IPR014944">
    <property type="entry name" value="Toxin_SymE-like"/>
</dbReference>
<dbReference type="EMBL" id="CP115541">
    <property type="protein sequence ID" value="WNH54072.1"/>
    <property type="molecule type" value="Genomic_DNA"/>
</dbReference>
<sequence length="96" mass="10537">MHQHFDQPQEAVPSTTAPRPSTRHFPNVHSVPTDLQEQEAATPSIYLRGPWLRRLGFEPGEQIRADCTPGEITITLAAPSESSDAAIVRYAEVDGS</sequence>
<dbReference type="Pfam" id="PF08845">
    <property type="entry name" value="SymE_toxin"/>
    <property type="match status" value="1"/>
</dbReference>
<evidence type="ECO:0000256" key="1">
    <source>
        <dbReference type="SAM" id="MobiDB-lite"/>
    </source>
</evidence>
<accession>A0ABY9YT13</accession>
<evidence type="ECO:0000313" key="3">
    <source>
        <dbReference type="EMBL" id="WNH54072.1"/>
    </source>
</evidence>
<reference evidence="3 4" key="1">
    <citation type="submission" date="2022-12" db="EMBL/GenBank/DDBJ databases">
        <title>Two new species, Stenotrophomonas aracearum and Stenotrophomonas oahuensis, isolated from Anthurium (Araceae family) in Hawaii.</title>
        <authorList>
            <person name="Chunag S.C."/>
            <person name="Dobhal S."/>
            <person name="Alvarez A."/>
            <person name="Arif M."/>
        </authorList>
    </citation>
    <scope>NUCLEOTIDE SEQUENCE [LARGE SCALE GENOMIC DNA]</scope>
    <source>
        <strain evidence="3 4">A5586</strain>
    </source>
</reference>
<name>A0ABY9YT13_9GAMM</name>
<gene>
    <name evidence="3" type="ORF">PDM29_07280</name>
</gene>
<protein>
    <submittedName>
        <fullName evidence="3">SymE family type I addiction module toxin</fullName>
    </submittedName>
</protein>
<keyword evidence="4" id="KW-1185">Reference proteome</keyword>
<organism evidence="3 4">
    <name type="scientific">Stenotrophomonas oahuensis</name>
    <dbReference type="NCBI Taxonomy" id="3003271"/>
    <lineage>
        <taxon>Bacteria</taxon>
        <taxon>Pseudomonadati</taxon>
        <taxon>Pseudomonadota</taxon>
        <taxon>Gammaproteobacteria</taxon>
        <taxon>Lysobacterales</taxon>
        <taxon>Lysobacteraceae</taxon>
        <taxon>Stenotrophomonas</taxon>
    </lineage>
</organism>
<evidence type="ECO:0000313" key="4">
    <source>
        <dbReference type="Proteomes" id="UP001302072"/>
    </source>
</evidence>
<evidence type="ECO:0000259" key="2">
    <source>
        <dbReference type="Pfam" id="PF08845"/>
    </source>
</evidence>
<proteinExistence type="predicted"/>
<dbReference type="Proteomes" id="UP001302072">
    <property type="component" value="Chromosome"/>
</dbReference>
<feature type="region of interest" description="Disordered" evidence="1">
    <location>
        <begin position="1"/>
        <end position="42"/>
    </location>
</feature>
<dbReference type="RefSeq" id="WP_311193185.1">
    <property type="nucleotide sequence ID" value="NZ_CP115541.1"/>
</dbReference>
<feature type="domain" description="Toxin SymE-like" evidence="2">
    <location>
        <begin position="39"/>
        <end position="75"/>
    </location>
</feature>